<dbReference type="NCBIfam" id="TIGR01509">
    <property type="entry name" value="HAD-SF-IA-v3"/>
    <property type="match status" value="1"/>
</dbReference>
<organism evidence="1 2">
    <name type="scientific">Cellulomonas terrae</name>
    <dbReference type="NCBI Taxonomy" id="311234"/>
    <lineage>
        <taxon>Bacteria</taxon>
        <taxon>Bacillati</taxon>
        <taxon>Actinomycetota</taxon>
        <taxon>Actinomycetes</taxon>
        <taxon>Micrococcales</taxon>
        <taxon>Cellulomonadaceae</taxon>
        <taxon>Cellulomonas</taxon>
    </lineage>
</organism>
<dbReference type="Proteomes" id="UP000321049">
    <property type="component" value="Unassembled WGS sequence"/>
</dbReference>
<dbReference type="AlphaFoldDB" id="A0A511JLJ4"/>
<dbReference type="RefSeq" id="WP_146846301.1">
    <property type="nucleotide sequence ID" value="NZ_BJWH01000011.1"/>
</dbReference>
<dbReference type="PANTHER" id="PTHR42896:SF2">
    <property type="entry name" value="CBBY-LIKE PROTEIN"/>
    <property type="match status" value="1"/>
</dbReference>
<evidence type="ECO:0000313" key="1">
    <source>
        <dbReference type="EMBL" id="GEL98795.1"/>
    </source>
</evidence>
<dbReference type="InterPro" id="IPR006439">
    <property type="entry name" value="HAD-SF_hydro_IA"/>
</dbReference>
<dbReference type="InterPro" id="IPR044999">
    <property type="entry name" value="CbbY-like"/>
</dbReference>
<gene>
    <name evidence="1" type="ORF">CTE05_23420</name>
</gene>
<dbReference type="InterPro" id="IPR036412">
    <property type="entry name" value="HAD-like_sf"/>
</dbReference>
<dbReference type="Gene3D" id="1.10.150.240">
    <property type="entry name" value="Putative phosphatase, domain 2"/>
    <property type="match status" value="1"/>
</dbReference>
<evidence type="ECO:0000313" key="2">
    <source>
        <dbReference type="Proteomes" id="UP000321049"/>
    </source>
</evidence>
<dbReference type="InterPro" id="IPR023198">
    <property type="entry name" value="PGP-like_dom2"/>
</dbReference>
<dbReference type="EMBL" id="BJWH01000011">
    <property type="protein sequence ID" value="GEL98795.1"/>
    <property type="molecule type" value="Genomic_DNA"/>
</dbReference>
<sequence length="262" mass="27317">MSPTLIFDCDGVLADTERDGHLPAFNQTFAEAGLPIHWSEEEYGNLLAIGGGKERLATVLTPVFVETAHLPTDPDEQRDLVARWHKAKTAHYTAMVADGVLPGRPGIARIVAEASAAGWGLAVASTSAEASVRAVLEHAVGAELAAQFTVFAGDVVPAKKPAPDIYLLALQELGVGADEVVVVEDSANGLRAALGAGLRTVVTVSSYTADEDFTGASLVVSSLGDLPDDPATVLDNPLALDIDGQVTLSHLDHVRTGSHSVR</sequence>
<comment type="caution">
    <text evidence="1">The sequence shown here is derived from an EMBL/GenBank/DDBJ whole genome shotgun (WGS) entry which is preliminary data.</text>
</comment>
<dbReference type="SFLD" id="SFLDG01129">
    <property type="entry name" value="C1.5:_HAD__Beta-PGM__Phosphata"/>
    <property type="match status" value="1"/>
</dbReference>
<dbReference type="Pfam" id="PF00702">
    <property type="entry name" value="Hydrolase"/>
    <property type="match status" value="1"/>
</dbReference>
<dbReference type="OrthoDB" id="9812856at2"/>
<proteinExistence type="predicted"/>
<keyword evidence="2" id="KW-1185">Reference proteome</keyword>
<dbReference type="GO" id="GO:0016787">
    <property type="term" value="F:hydrolase activity"/>
    <property type="evidence" value="ECO:0007669"/>
    <property type="project" value="InterPro"/>
</dbReference>
<reference evidence="1 2" key="1">
    <citation type="submission" date="2019-07" db="EMBL/GenBank/DDBJ databases">
        <title>Whole genome shotgun sequence of Cellulomonas terrae NBRC 100819.</title>
        <authorList>
            <person name="Hosoyama A."/>
            <person name="Uohara A."/>
            <person name="Ohji S."/>
            <person name="Ichikawa N."/>
        </authorList>
    </citation>
    <scope>NUCLEOTIDE SEQUENCE [LARGE SCALE GENOMIC DNA]</scope>
    <source>
        <strain evidence="1 2">NBRC 100819</strain>
    </source>
</reference>
<dbReference type="Gene3D" id="3.40.50.1000">
    <property type="entry name" value="HAD superfamily/HAD-like"/>
    <property type="match status" value="1"/>
</dbReference>
<dbReference type="InterPro" id="IPR023214">
    <property type="entry name" value="HAD_sf"/>
</dbReference>
<protein>
    <submittedName>
        <fullName evidence="1">Phosphatase</fullName>
    </submittedName>
</protein>
<name>A0A511JLJ4_9CELL</name>
<accession>A0A511JLJ4</accession>
<dbReference type="PANTHER" id="PTHR42896">
    <property type="entry name" value="XYLULOSE-1,5-BISPHOSPHATE (XUBP) PHOSPHATASE"/>
    <property type="match status" value="1"/>
</dbReference>
<dbReference type="SFLD" id="SFLDS00003">
    <property type="entry name" value="Haloacid_Dehalogenase"/>
    <property type="match status" value="1"/>
</dbReference>
<dbReference type="SUPFAM" id="SSF56784">
    <property type="entry name" value="HAD-like"/>
    <property type="match status" value="1"/>
</dbReference>